<proteinExistence type="predicted"/>
<feature type="transmembrane region" description="Helical" evidence="2">
    <location>
        <begin position="88"/>
        <end position="109"/>
    </location>
</feature>
<keyword evidence="2" id="KW-0472">Membrane</keyword>
<dbReference type="InterPro" id="IPR023346">
    <property type="entry name" value="Lysozyme-like_dom_sf"/>
</dbReference>
<evidence type="ECO:0000256" key="1">
    <source>
        <dbReference type="SAM" id="MobiDB-lite"/>
    </source>
</evidence>
<gene>
    <name evidence="3" type="ORF">SM436_00870</name>
</gene>
<dbReference type="RefSeq" id="WP_371938515.1">
    <property type="nucleotide sequence ID" value="NZ_JAXCEH010000001.1"/>
</dbReference>
<dbReference type="Proteomes" id="UP001569904">
    <property type="component" value="Unassembled WGS sequence"/>
</dbReference>
<protein>
    <submittedName>
        <fullName evidence="3">Lytic transglycosylase domain-containing protein</fullName>
    </submittedName>
</protein>
<feature type="region of interest" description="Disordered" evidence="1">
    <location>
        <begin position="151"/>
        <end position="200"/>
    </location>
</feature>
<sequence>MAAFEPAPRAPQQAVHEDDVRVAGTDRAQFGAPAGDTLGFQEMPSEPGHAPAAGPHDEIASDRRGPRPAGRRAGGARKRRAERNGMRIAAIAGGAVVVLGGGAVAAFALTGGSGDDAGATVKPDKQLAIVAPKVDPKALEQQRRDLALERASRATRQDAGKGPSLQPKGTPIPTKTPEKKKDTGSGGSGGGAPVGDPVPKGEAQEIAKKLMPSFGFTGDGQFGCLVNLWDRESGWNTHAANPSSGAYGIPQALPGSKMASAGPDWQNNATTQIKWGLGYIKDRYKTPCGGWSHFQSVGWY</sequence>
<feature type="compositionally biased region" description="Gly residues" evidence="1">
    <location>
        <begin position="184"/>
        <end position="193"/>
    </location>
</feature>
<evidence type="ECO:0000313" key="4">
    <source>
        <dbReference type="Proteomes" id="UP001569904"/>
    </source>
</evidence>
<evidence type="ECO:0000313" key="3">
    <source>
        <dbReference type="EMBL" id="MFA1552231.1"/>
    </source>
</evidence>
<comment type="caution">
    <text evidence="3">The sequence shown here is derived from an EMBL/GenBank/DDBJ whole genome shotgun (WGS) entry which is preliminary data.</text>
</comment>
<evidence type="ECO:0000256" key="2">
    <source>
        <dbReference type="SAM" id="Phobius"/>
    </source>
</evidence>
<keyword evidence="2" id="KW-0812">Transmembrane</keyword>
<dbReference type="EMBL" id="JAXCEH010000001">
    <property type="protein sequence ID" value="MFA1552231.1"/>
    <property type="molecule type" value="Genomic_DNA"/>
</dbReference>
<keyword evidence="4" id="KW-1185">Reference proteome</keyword>
<dbReference type="Gene3D" id="1.10.530.10">
    <property type="match status" value="1"/>
</dbReference>
<reference evidence="3 4" key="1">
    <citation type="submission" date="2023-11" db="EMBL/GenBank/DDBJ databases">
        <title>Actinomadura monticuli sp. nov., isolated from volcanic ash.</title>
        <authorList>
            <person name="Lee S.D."/>
            <person name="Yang H."/>
            <person name="Kim I.S."/>
        </authorList>
    </citation>
    <scope>NUCLEOTIDE SEQUENCE [LARGE SCALE GENOMIC DNA]</scope>
    <source>
        <strain evidence="3 4">DSM 45346</strain>
    </source>
</reference>
<feature type="compositionally biased region" description="Basic and acidic residues" evidence="1">
    <location>
        <begin position="55"/>
        <end position="65"/>
    </location>
</feature>
<accession>A0ABV4QNR2</accession>
<organism evidence="3 4">
    <name type="scientific">Actinomadura chokoriensis</name>
    <dbReference type="NCBI Taxonomy" id="454156"/>
    <lineage>
        <taxon>Bacteria</taxon>
        <taxon>Bacillati</taxon>
        <taxon>Actinomycetota</taxon>
        <taxon>Actinomycetes</taxon>
        <taxon>Streptosporangiales</taxon>
        <taxon>Thermomonosporaceae</taxon>
        <taxon>Actinomadura</taxon>
    </lineage>
</organism>
<keyword evidence="2" id="KW-1133">Transmembrane helix</keyword>
<feature type="region of interest" description="Disordered" evidence="1">
    <location>
        <begin position="1"/>
        <end position="81"/>
    </location>
</feature>
<name>A0ABV4QNR2_9ACTN</name>
<dbReference type="SUPFAM" id="SSF53955">
    <property type="entry name" value="Lysozyme-like"/>
    <property type="match status" value="1"/>
</dbReference>